<name>A0A2U1PY88_ARTAN</name>
<dbReference type="AlphaFoldDB" id="A0A2U1PY88"/>
<evidence type="ECO:0000313" key="2">
    <source>
        <dbReference type="Proteomes" id="UP000245207"/>
    </source>
</evidence>
<dbReference type="Proteomes" id="UP000245207">
    <property type="component" value="Unassembled WGS sequence"/>
</dbReference>
<keyword evidence="2" id="KW-1185">Reference proteome</keyword>
<dbReference type="EMBL" id="PKPP01000605">
    <property type="protein sequence ID" value="PWA90738.1"/>
    <property type="molecule type" value="Genomic_DNA"/>
</dbReference>
<reference evidence="1 2" key="1">
    <citation type="journal article" date="2018" name="Mol. Plant">
        <title>The genome of Artemisia annua provides insight into the evolution of Asteraceae family and artemisinin biosynthesis.</title>
        <authorList>
            <person name="Shen Q."/>
            <person name="Zhang L."/>
            <person name="Liao Z."/>
            <person name="Wang S."/>
            <person name="Yan T."/>
            <person name="Shi P."/>
            <person name="Liu M."/>
            <person name="Fu X."/>
            <person name="Pan Q."/>
            <person name="Wang Y."/>
            <person name="Lv Z."/>
            <person name="Lu X."/>
            <person name="Zhang F."/>
            <person name="Jiang W."/>
            <person name="Ma Y."/>
            <person name="Chen M."/>
            <person name="Hao X."/>
            <person name="Li L."/>
            <person name="Tang Y."/>
            <person name="Lv G."/>
            <person name="Zhou Y."/>
            <person name="Sun X."/>
            <person name="Brodelius P.E."/>
            <person name="Rose J.K.C."/>
            <person name="Tang K."/>
        </authorList>
    </citation>
    <scope>NUCLEOTIDE SEQUENCE [LARGE SCALE GENOMIC DNA]</scope>
    <source>
        <strain evidence="2">cv. Huhao1</strain>
        <tissue evidence="1">Leaf</tissue>
    </source>
</reference>
<comment type="caution">
    <text evidence="1">The sequence shown here is derived from an EMBL/GenBank/DDBJ whole genome shotgun (WGS) entry which is preliminary data.</text>
</comment>
<evidence type="ECO:0000313" key="1">
    <source>
        <dbReference type="EMBL" id="PWA90738.1"/>
    </source>
</evidence>
<proteinExistence type="predicted"/>
<accession>A0A2U1PY88</accession>
<sequence>MVAMTFEELTTWAEEEAQSLKSQLKPRTVRNLVFKPNVKRKLLASQSSPTTYIVNKGESRVNDESIQVENVADMGNSTVNDDAIPVKKFVDKGKSKMIEDDHPV</sequence>
<gene>
    <name evidence="1" type="ORF">CTI12_AA097530</name>
</gene>
<protein>
    <submittedName>
        <fullName evidence="1">Uncharacterized protein</fullName>
    </submittedName>
</protein>
<organism evidence="1 2">
    <name type="scientific">Artemisia annua</name>
    <name type="common">Sweet wormwood</name>
    <dbReference type="NCBI Taxonomy" id="35608"/>
    <lineage>
        <taxon>Eukaryota</taxon>
        <taxon>Viridiplantae</taxon>
        <taxon>Streptophyta</taxon>
        <taxon>Embryophyta</taxon>
        <taxon>Tracheophyta</taxon>
        <taxon>Spermatophyta</taxon>
        <taxon>Magnoliopsida</taxon>
        <taxon>eudicotyledons</taxon>
        <taxon>Gunneridae</taxon>
        <taxon>Pentapetalae</taxon>
        <taxon>asterids</taxon>
        <taxon>campanulids</taxon>
        <taxon>Asterales</taxon>
        <taxon>Asteraceae</taxon>
        <taxon>Asteroideae</taxon>
        <taxon>Anthemideae</taxon>
        <taxon>Artemisiinae</taxon>
        <taxon>Artemisia</taxon>
    </lineage>
</organism>